<dbReference type="InParanoid" id="F6UW48"/>
<name>F6UW48_XENTR</name>
<dbReference type="InterPro" id="IPR036116">
    <property type="entry name" value="FN3_sf"/>
</dbReference>
<dbReference type="PROSITE" id="PS50853">
    <property type="entry name" value="FN3"/>
    <property type="match status" value="2"/>
</dbReference>
<proteinExistence type="predicted"/>
<accession>F6UW48</accession>
<feature type="region of interest" description="Disordered" evidence="1">
    <location>
        <begin position="675"/>
        <end position="694"/>
    </location>
</feature>
<dbReference type="InterPro" id="IPR056072">
    <property type="entry name" value="SNTX_MACPF/CDC-like_dom"/>
</dbReference>
<dbReference type="Pfam" id="PF00041">
    <property type="entry name" value="fn3"/>
    <property type="match status" value="2"/>
</dbReference>
<protein>
    <recommendedName>
        <fullName evidence="2">Fibronectin type-III domain-containing protein</fullName>
    </recommendedName>
</protein>
<dbReference type="Gene3D" id="3.40.50.300">
    <property type="entry name" value="P-loop containing nucleotide triphosphate hydrolases"/>
    <property type="match status" value="1"/>
</dbReference>
<dbReference type="PANTHER" id="PTHR31594:SF11">
    <property type="entry name" value="NEOVERRUCOTOXIN SUBUNIT ALPHA-LIKE ISOFORM X1-RELATED"/>
    <property type="match status" value="1"/>
</dbReference>
<dbReference type="SUPFAM" id="SSF52540">
    <property type="entry name" value="P-loop containing nucleoside triphosphate hydrolases"/>
    <property type="match status" value="1"/>
</dbReference>
<reference evidence="3" key="2">
    <citation type="submission" date="2011-07" db="UniProtKB">
        <authorList>
            <consortium name="Ensembl"/>
        </authorList>
    </citation>
    <scope>IDENTIFICATION</scope>
</reference>
<dbReference type="InterPro" id="IPR040581">
    <property type="entry name" value="Thioredoxin_11"/>
</dbReference>
<dbReference type="CDD" id="cd00063">
    <property type="entry name" value="FN3"/>
    <property type="match status" value="2"/>
</dbReference>
<organism evidence="3">
    <name type="scientific">Xenopus tropicalis</name>
    <name type="common">Western clawed frog</name>
    <name type="synonym">Silurana tropicalis</name>
    <dbReference type="NCBI Taxonomy" id="8364"/>
    <lineage>
        <taxon>Eukaryota</taxon>
        <taxon>Metazoa</taxon>
        <taxon>Chordata</taxon>
        <taxon>Craniata</taxon>
        <taxon>Vertebrata</taxon>
        <taxon>Euteleostomi</taxon>
        <taxon>Amphibia</taxon>
        <taxon>Batrachia</taxon>
        <taxon>Anura</taxon>
        <taxon>Pipoidea</taxon>
        <taxon>Pipidae</taxon>
        <taxon>Xenopodinae</taxon>
        <taxon>Xenopus</taxon>
        <taxon>Silurana</taxon>
    </lineage>
</organism>
<dbReference type="Pfam" id="PF24674">
    <property type="entry name" value="MACPF_SNTX"/>
    <property type="match status" value="1"/>
</dbReference>
<feature type="domain" description="Fibronectin type-III" evidence="2">
    <location>
        <begin position="500"/>
        <end position="596"/>
    </location>
</feature>
<sequence>MALATPALGRPFSLGMLYDCRSDALIPGITLWKREALEKDVSVQPQNNTSFEVLASDTISDKSSALSLGLSLKASFLFGLVEVGGSGKFLRDMKSSTKQARVTLHYSRTTRFEQLSMNHLSMENMSYHNVFSKVTATHVVTGILYGAQAFFIFDQEVSPVESVQDVKGNLQAMIRRIPQGLGLDQAKSQEKRTAHTFSCQFHGDFALERNPVNYEDAIKIYGSLPQALGSRGEKAVPVTVWLYPLNKLDSKAAQLVREIRETLVFRAEGVLEQMAEVDMLCNDLMRHPVALTFPEVTRKIHQFGSHCQQFTLMLQKQLAQALPSVRGGSLDEEAIEAIFTRKEQSPFRQIHIKDFLNRKQQELDVIGSYLKGLANVAVVPTENELRRVLADQDAEYTVSFNFSSLGASEQYLSDVAYWLQTNKYHSEEMYRAPNSLPWFQEKGLARKARQYVREFQAFAAVNLCSREMKFVVASVADAGSPGVSIHLYEGGDLVNAKFEPPAQPHVPLVTVETTDTVALTPQAADFGKDSIEGYRVQYKPTGGDAWLCRNTEKKEAKITITGLKANSRYQFRYSAVCRAGLSTPSEVTAPVRTLPTTPPGTPDITAEPQAITVFWGAPLLVGEGATISQYRVEYKEESKGTWLQKRTGSNTNSCVIEGLSASTKYRVRVTAECGDSGESRASDEAQAVTPADKPAKAAQQMVRASTLLMAGHPSIYQIQPDYSQFGYHQYTLGKENPRKMNKVILLVGTPGSGKATVIDGMANYIFGVEWQDGFRLKLTHRHPSQVTVYKIHYDSAYELTHSLTVIDTPTLGATDGVGLVTRVTEAIHVFLTTARDIGHIDAICFVVRAPSAQLTATQRLLFHSVCSMFGKDLKDNIMLLTTHADGQKPPVVGAIKAHNIPCAVDSDGDLLHFKLNNSSLFATNKSRTAPLSKLFWSIGKESLAVFFRYLRTTEPKSLELTQKVLKSRKELDMELQELLSELQVGLMKQEEMVETQRLLQEAHATIEANQDYEYDEETQEETLVPLDEVLLNCPRCDHVCHFPCTCAITDTDVSKCSAMDKKGFCTSCPNRCHSGAHFIQKFATGYVRRTQRATNWQKKEAYYRARAEAESLLERQRIIEGCSMGGTPQLTHKCTQELTLLRELSLRPNPLLSTQHIELLIEAELEEAGTGHRERVTALIEAKRTAEMVERNETDAAERH</sequence>
<dbReference type="Pfam" id="PF18078">
    <property type="entry name" value="Thioredoxin_11"/>
    <property type="match status" value="1"/>
</dbReference>
<evidence type="ECO:0000313" key="3">
    <source>
        <dbReference type="Ensembl" id="ENSXETP00000026211"/>
    </source>
</evidence>
<dbReference type="InterPro" id="IPR003961">
    <property type="entry name" value="FN3_dom"/>
</dbReference>
<dbReference type="HOGENOM" id="CLU_015596_1_0_1"/>
<dbReference type="AlphaFoldDB" id="F6UW48"/>
<dbReference type="SUPFAM" id="SSF49265">
    <property type="entry name" value="Fibronectin type III"/>
    <property type="match status" value="1"/>
</dbReference>
<dbReference type="eggNOG" id="ENOG502QV7C">
    <property type="taxonomic scope" value="Eukaryota"/>
</dbReference>
<dbReference type="Gene3D" id="2.60.40.10">
    <property type="entry name" value="Immunoglobulins"/>
    <property type="match status" value="2"/>
</dbReference>
<dbReference type="InterPro" id="IPR052090">
    <property type="entry name" value="Cytolytic_pore-forming_toxin"/>
</dbReference>
<dbReference type="InterPro" id="IPR013783">
    <property type="entry name" value="Ig-like_fold"/>
</dbReference>
<dbReference type="InterPro" id="IPR027417">
    <property type="entry name" value="P-loop_NTPase"/>
</dbReference>
<dbReference type="Ensembl" id="ENSXETT00000026211">
    <property type="protein sequence ID" value="ENSXETP00000026211"/>
    <property type="gene ID" value="ENSXETG00000011986"/>
</dbReference>
<dbReference type="PANTHER" id="PTHR31594">
    <property type="entry name" value="AIG1-TYPE G DOMAIN-CONTAINING PROTEIN"/>
    <property type="match status" value="1"/>
</dbReference>
<dbReference type="GeneTree" id="ENSGT00940000165425"/>
<dbReference type="Pfam" id="PF21109">
    <property type="entry name" value="Stonustoxin_helical"/>
    <property type="match status" value="1"/>
</dbReference>
<dbReference type="InterPro" id="IPR048997">
    <property type="entry name" value="Stonustoxin-like_helical"/>
</dbReference>
<evidence type="ECO:0000256" key="1">
    <source>
        <dbReference type="SAM" id="MobiDB-lite"/>
    </source>
</evidence>
<evidence type="ECO:0000259" key="2">
    <source>
        <dbReference type="PROSITE" id="PS50853"/>
    </source>
</evidence>
<reference evidence="3" key="1">
    <citation type="journal article" date="2010" name="Science">
        <title>The genome of the Western clawed frog Xenopus tropicalis.</title>
        <authorList>
            <person name="Hellsten U."/>
            <person name="Harland R.M."/>
            <person name="Gilchrist M.J."/>
            <person name="Hendrix D."/>
            <person name="Jurka J."/>
            <person name="Kapitonov V."/>
            <person name="Ovcharenko I."/>
            <person name="Putnam N.H."/>
            <person name="Shu S."/>
            <person name="Taher L."/>
            <person name="Blitz I.L."/>
            <person name="Blumberg B."/>
            <person name="Dichmann D.S."/>
            <person name="Dubchak I."/>
            <person name="Amaya E."/>
            <person name="Detter J.C."/>
            <person name="Fletcher R."/>
            <person name="Gerhard D.S."/>
            <person name="Goodstein D."/>
            <person name="Graves T."/>
            <person name="Grigoriev I.V."/>
            <person name="Grimwood J."/>
            <person name="Kawashima T."/>
            <person name="Lindquist E."/>
            <person name="Lucas S.M."/>
            <person name="Mead P.E."/>
            <person name="Mitros T."/>
            <person name="Ogino H."/>
            <person name="Ohta Y."/>
            <person name="Poliakov A.V."/>
            <person name="Pollet N."/>
            <person name="Robert J."/>
            <person name="Salamov A."/>
            <person name="Sater A.K."/>
            <person name="Schmutz J."/>
            <person name="Terry A."/>
            <person name="Vize P.D."/>
            <person name="Warren W.C."/>
            <person name="Wells D."/>
            <person name="Wills A."/>
            <person name="Wilson R.K."/>
            <person name="Zimmerman L.B."/>
            <person name="Zorn A.M."/>
            <person name="Grainger R."/>
            <person name="Grammer T."/>
            <person name="Khokha M.K."/>
            <person name="Richardson P.M."/>
            <person name="Rokhsar D.S."/>
        </authorList>
    </citation>
    <scope>NUCLEOTIDE SEQUENCE [LARGE SCALE GENOMIC DNA]</scope>
    <source>
        <strain evidence="3">Nigerian</strain>
    </source>
</reference>
<dbReference type="Bgee" id="ENSXETG00000011986">
    <property type="expression patterns" value="Expressed in gastrula and 2 other cell types or tissues"/>
</dbReference>
<dbReference type="SMART" id="SM00060">
    <property type="entry name" value="FN3"/>
    <property type="match status" value="2"/>
</dbReference>
<feature type="domain" description="Fibronectin type-III" evidence="2">
    <location>
        <begin position="598"/>
        <end position="692"/>
    </location>
</feature>